<organism evidence="1 2">
    <name type="scientific">Heterorhabditis bacteriophora</name>
    <name type="common">Entomopathogenic nematode worm</name>
    <dbReference type="NCBI Taxonomy" id="37862"/>
    <lineage>
        <taxon>Eukaryota</taxon>
        <taxon>Metazoa</taxon>
        <taxon>Ecdysozoa</taxon>
        <taxon>Nematoda</taxon>
        <taxon>Chromadorea</taxon>
        <taxon>Rhabditida</taxon>
        <taxon>Rhabditina</taxon>
        <taxon>Rhabditomorpha</taxon>
        <taxon>Strongyloidea</taxon>
        <taxon>Heterorhabditidae</taxon>
        <taxon>Heterorhabditis</taxon>
    </lineage>
</organism>
<evidence type="ECO:0000313" key="2">
    <source>
        <dbReference type="WBParaSite" id="Hba_12613"/>
    </source>
</evidence>
<dbReference type="WBParaSite" id="Hba_12613">
    <property type="protein sequence ID" value="Hba_12613"/>
    <property type="gene ID" value="Hba_12613"/>
</dbReference>
<sequence length="43" mass="4902">MPAIVLMFVIYLIAVYSLTSNSKAAILWISSTENKIRNNHKHI</sequence>
<accession>A0A1I7X4Y6</accession>
<reference evidence="2" key="1">
    <citation type="submission" date="2016-11" db="UniProtKB">
        <authorList>
            <consortium name="WormBaseParasite"/>
        </authorList>
    </citation>
    <scope>IDENTIFICATION</scope>
</reference>
<protein>
    <submittedName>
        <fullName evidence="2">Uncharacterized protein</fullName>
    </submittedName>
</protein>
<name>A0A1I7X4Y6_HETBA</name>
<proteinExistence type="predicted"/>
<evidence type="ECO:0000313" key="1">
    <source>
        <dbReference type="Proteomes" id="UP000095283"/>
    </source>
</evidence>
<dbReference type="AlphaFoldDB" id="A0A1I7X4Y6"/>
<keyword evidence="1" id="KW-1185">Reference proteome</keyword>
<dbReference type="Proteomes" id="UP000095283">
    <property type="component" value="Unplaced"/>
</dbReference>